<protein>
    <submittedName>
        <fullName evidence="1">Uncharacterized protein</fullName>
    </submittedName>
</protein>
<organism evidence="1">
    <name type="scientific">Serratia phage Spe5P4</name>
    <dbReference type="NCBI Taxonomy" id="3159438"/>
    <lineage>
        <taxon>Viruses</taxon>
        <taxon>Duplodnaviria</taxon>
        <taxon>Heunggongvirae</taxon>
        <taxon>Uroviricota</taxon>
        <taxon>Caudoviricetes</taxon>
        <taxon>Lindbergviridae</taxon>
        <taxon>Myosmarvirus</taxon>
    </lineage>
</organism>
<reference evidence="1" key="1">
    <citation type="submission" date="2024-05" db="EMBL/GenBank/DDBJ databases">
        <authorList>
            <person name="Duan X."/>
        </authorList>
    </citation>
    <scope>NUCLEOTIDE SEQUENCE</scope>
</reference>
<gene>
    <name evidence="1" type="ORF">AUQADHIK_CDS0116</name>
</gene>
<sequence length="35" mass="3774">MCEIAPALAQTPTLTKPLIFQPLTLAPPQSTSHTR</sequence>
<evidence type="ECO:0000313" key="1">
    <source>
        <dbReference type="EMBL" id="XBW78141.1"/>
    </source>
</evidence>
<name>A0AAU7VI15_9CAUD</name>
<proteinExistence type="predicted"/>
<accession>A0AAU7VI15</accession>
<dbReference type="EMBL" id="PP858852">
    <property type="protein sequence ID" value="XBW78141.1"/>
    <property type="molecule type" value="Genomic_DNA"/>
</dbReference>